<dbReference type="EMBL" id="MDEN01000063">
    <property type="protein sequence ID" value="OCX19537.1"/>
    <property type="molecule type" value="Genomic_DNA"/>
</dbReference>
<dbReference type="Gene3D" id="3.40.630.30">
    <property type="match status" value="1"/>
</dbReference>
<gene>
    <name evidence="4" type="ORF">BBI10_14125</name>
</gene>
<dbReference type="InterPro" id="IPR000182">
    <property type="entry name" value="GNAT_dom"/>
</dbReference>
<keyword evidence="2" id="KW-0012">Acyltransferase</keyword>
<keyword evidence="1 4" id="KW-0808">Transferase</keyword>
<evidence type="ECO:0000256" key="1">
    <source>
        <dbReference type="ARBA" id="ARBA00022679"/>
    </source>
</evidence>
<evidence type="ECO:0000256" key="2">
    <source>
        <dbReference type="ARBA" id="ARBA00023315"/>
    </source>
</evidence>
<dbReference type="CDD" id="cd04301">
    <property type="entry name" value="NAT_SF"/>
    <property type="match status" value="1"/>
</dbReference>
<dbReference type="OrthoDB" id="9803233at2"/>
<accession>A0A1C2DXP5</accession>
<dbReference type="InterPro" id="IPR050832">
    <property type="entry name" value="Bact_Acetyltransf"/>
</dbReference>
<dbReference type="PANTHER" id="PTHR43877:SF2">
    <property type="entry name" value="AMINOALKYLPHOSPHONATE N-ACETYLTRANSFERASE-RELATED"/>
    <property type="match status" value="1"/>
</dbReference>
<sequence>MNSPTVSLESPDQPEIIALIEALDAYQIPLYPAESHHGIDIKALASANTGFAVARSSDGQAVACGALVVHPTYAELKRMFTQPASRGQGLAGRILAVLEEEARRRGCMRVMLETGYLQHEALSFYERNGYQRRGPFGDYQDDPNSVFMEKLLPL</sequence>
<dbReference type="AlphaFoldDB" id="A0A1C2DXP5"/>
<name>A0A1C2DXP5_9PSED</name>
<dbReference type="RefSeq" id="WP_065989253.1">
    <property type="nucleotide sequence ID" value="NZ_MDEN01000063.1"/>
</dbReference>
<dbReference type="PROSITE" id="PS51186">
    <property type="entry name" value="GNAT"/>
    <property type="match status" value="1"/>
</dbReference>
<feature type="domain" description="N-acetyltransferase" evidence="3">
    <location>
        <begin position="6"/>
        <end position="153"/>
    </location>
</feature>
<evidence type="ECO:0000313" key="5">
    <source>
        <dbReference type="Proteomes" id="UP000095143"/>
    </source>
</evidence>
<dbReference type="InterPro" id="IPR016181">
    <property type="entry name" value="Acyl_CoA_acyltransferase"/>
</dbReference>
<evidence type="ECO:0000259" key="3">
    <source>
        <dbReference type="PROSITE" id="PS51186"/>
    </source>
</evidence>
<dbReference type="SUPFAM" id="SSF55729">
    <property type="entry name" value="Acyl-CoA N-acyltransferases (Nat)"/>
    <property type="match status" value="1"/>
</dbReference>
<organism evidence="4 5">
    <name type="scientific">Pseudomonas graminis</name>
    <dbReference type="NCBI Taxonomy" id="158627"/>
    <lineage>
        <taxon>Bacteria</taxon>
        <taxon>Pseudomonadati</taxon>
        <taxon>Pseudomonadota</taxon>
        <taxon>Gammaproteobacteria</taxon>
        <taxon>Pseudomonadales</taxon>
        <taxon>Pseudomonadaceae</taxon>
        <taxon>Pseudomonas</taxon>
    </lineage>
</organism>
<dbReference type="PANTHER" id="PTHR43877">
    <property type="entry name" value="AMINOALKYLPHOSPHONATE N-ACETYLTRANSFERASE-RELATED-RELATED"/>
    <property type="match status" value="1"/>
</dbReference>
<comment type="caution">
    <text evidence="4">The sequence shown here is derived from an EMBL/GenBank/DDBJ whole genome shotgun (WGS) entry which is preliminary data.</text>
</comment>
<dbReference type="Proteomes" id="UP000095143">
    <property type="component" value="Unassembled WGS sequence"/>
</dbReference>
<reference evidence="4 5" key="1">
    <citation type="submission" date="2016-08" db="EMBL/GenBank/DDBJ databases">
        <title>Whole genome sequence of Pseudomonas graminis strain UASWS1507, a potential biological control agent for agriculture.</title>
        <authorList>
            <person name="Crovadore J."/>
            <person name="Calmin G."/>
            <person name="Chablais R."/>
            <person name="Cochard B."/>
            <person name="Lefort F."/>
        </authorList>
    </citation>
    <scope>NUCLEOTIDE SEQUENCE [LARGE SCALE GENOMIC DNA]</scope>
    <source>
        <strain evidence="4 5">UASWS1507</strain>
    </source>
</reference>
<evidence type="ECO:0000313" key="4">
    <source>
        <dbReference type="EMBL" id="OCX19537.1"/>
    </source>
</evidence>
<dbReference type="GO" id="GO:0016747">
    <property type="term" value="F:acyltransferase activity, transferring groups other than amino-acyl groups"/>
    <property type="evidence" value="ECO:0007669"/>
    <property type="project" value="InterPro"/>
</dbReference>
<protein>
    <submittedName>
        <fullName evidence="4">GNAT family N-acetyltransferase</fullName>
    </submittedName>
</protein>
<dbReference type="Pfam" id="PF00583">
    <property type="entry name" value="Acetyltransf_1"/>
    <property type="match status" value="1"/>
</dbReference>
<proteinExistence type="predicted"/>